<evidence type="ECO:0000256" key="13">
    <source>
        <dbReference type="PROSITE-ProRule" id="PRU00552"/>
    </source>
</evidence>
<dbReference type="SUPFAM" id="SSF52540">
    <property type="entry name" value="P-loop containing nucleoside triphosphate hydrolases"/>
    <property type="match status" value="1"/>
</dbReference>
<keyword evidence="3" id="KW-0507">mRNA processing</keyword>
<feature type="domain" description="Helicase ATP-binding" evidence="16">
    <location>
        <begin position="225"/>
        <end position="429"/>
    </location>
</feature>
<evidence type="ECO:0000256" key="15">
    <source>
        <dbReference type="SAM" id="MobiDB-lite"/>
    </source>
</evidence>
<evidence type="ECO:0000259" key="17">
    <source>
        <dbReference type="PROSITE" id="PS51194"/>
    </source>
</evidence>
<dbReference type="PANTHER" id="PTHR47958">
    <property type="entry name" value="ATP-DEPENDENT RNA HELICASE DBP3"/>
    <property type="match status" value="1"/>
</dbReference>
<dbReference type="EMBL" id="SWFS01000011">
    <property type="protein sequence ID" value="KAA8917798.1"/>
    <property type="molecule type" value="Genomic_DNA"/>
</dbReference>
<keyword evidence="20" id="KW-1185">Reference proteome</keyword>
<dbReference type="FunFam" id="3.40.50.300:FF:000322">
    <property type="entry name" value="probable ATP-dependent RNA helicase DDX23"/>
    <property type="match status" value="1"/>
</dbReference>
<dbReference type="PROSITE" id="PS51195">
    <property type="entry name" value="Q_MOTIF"/>
    <property type="match status" value="1"/>
</dbReference>
<comment type="subunit">
    <text evidence="11">Component of the U5 snRNP complex.</text>
</comment>
<organism evidence="19 20">
    <name type="scientific">Trichomonascus ciferrii</name>
    <dbReference type="NCBI Taxonomy" id="44093"/>
    <lineage>
        <taxon>Eukaryota</taxon>
        <taxon>Fungi</taxon>
        <taxon>Dikarya</taxon>
        <taxon>Ascomycota</taxon>
        <taxon>Saccharomycotina</taxon>
        <taxon>Dipodascomycetes</taxon>
        <taxon>Dipodascales</taxon>
        <taxon>Trichomonascaceae</taxon>
        <taxon>Trichomonascus</taxon>
        <taxon>Trichomonascus ciferrii complex</taxon>
    </lineage>
</organism>
<evidence type="ECO:0000259" key="16">
    <source>
        <dbReference type="PROSITE" id="PS51192"/>
    </source>
</evidence>
<dbReference type="AlphaFoldDB" id="A0A642VEI6"/>
<evidence type="ECO:0000256" key="10">
    <source>
        <dbReference type="ARBA" id="ARBA00037954"/>
    </source>
</evidence>
<evidence type="ECO:0000313" key="19">
    <source>
        <dbReference type="EMBL" id="KAA8917798.1"/>
    </source>
</evidence>
<dbReference type="PROSITE" id="PS51194">
    <property type="entry name" value="HELICASE_CTER"/>
    <property type="match status" value="1"/>
</dbReference>
<dbReference type="CDD" id="cd18787">
    <property type="entry name" value="SF2_C_DEAD"/>
    <property type="match status" value="1"/>
</dbReference>
<feature type="compositionally biased region" description="Basic and acidic residues" evidence="15">
    <location>
        <begin position="62"/>
        <end position="78"/>
    </location>
</feature>
<dbReference type="GO" id="GO:0016787">
    <property type="term" value="F:hydrolase activity"/>
    <property type="evidence" value="ECO:0007669"/>
    <property type="project" value="UniProtKB-KW"/>
</dbReference>
<evidence type="ECO:0000256" key="9">
    <source>
        <dbReference type="ARBA" id="ARBA00023242"/>
    </source>
</evidence>
<evidence type="ECO:0000256" key="11">
    <source>
        <dbReference type="ARBA" id="ARBA00038719"/>
    </source>
</evidence>
<comment type="similarity">
    <text evidence="10">Belongs to the DEAD box helicase family. DDX23/PRP28 subfamily.</text>
</comment>
<evidence type="ECO:0000256" key="12">
    <source>
        <dbReference type="ARBA" id="ARBA00047984"/>
    </source>
</evidence>
<accession>A0A642VEI6</accession>
<dbReference type="PROSITE" id="PS00039">
    <property type="entry name" value="DEAD_ATP_HELICASE"/>
    <property type="match status" value="1"/>
</dbReference>
<comment type="caution">
    <text evidence="19">The sequence shown here is derived from an EMBL/GenBank/DDBJ whole genome shotgun (WGS) entry which is preliminary data.</text>
</comment>
<reference evidence="19" key="1">
    <citation type="journal article" date="2019" name="G3 (Bethesda)">
        <title>Genome Assemblies of Two Rare Opportunistic Yeast Pathogens: Diutina rugosa (syn. Candida rugosa) and Trichomonascus ciferrii (syn. Candida ciferrii).</title>
        <authorList>
            <person name="Mixao V."/>
            <person name="Saus E."/>
            <person name="Hansen A.P."/>
            <person name="Lass-Florl C."/>
            <person name="Gabaldon T."/>
        </authorList>
    </citation>
    <scope>NUCLEOTIDE SEQUENCE</scope>
    <source>
        <strain evidence="19">CBS 4856</strain>
    </source>
</reference>
<evidence type="ECO:0000259" key="18">
    <source>
        <dbReference type="PROSITE" id="PS51195"/>
    </source>
</evidence>
<keyword evidence="9" id="KW-0539">Nucleus</keyword>
<dbReference type="InterPro" id="IPR014014">
    <property type="entry name" value="RNA_helicase_DEAD_Q_motif"/>
</dbReference>
<evidence type="ECO:0000256" key="1">
    <source>
        <dbReference type="ARBA" id="ARBA00004123"/>
    </source>
</evidence>
<evidence type="ECO:0000313" key="20">
    <source>
        <dbReference type="Proteomes" id="UP000761534"/>
    </source>
</evidence>
<dbReference type="SMART" id="SM00487">
    <property type="entry name" value="DEXDc"/>
    <property type="match status" value="1"/>
</dbReference>
<feature type="domain" description="Helicase C-terminal" evidence="17">
    <location>
        <begin position="440"/>
        <end position="607"/>
    </location>
</feature>
<evidence type="ECO:0000256" key="14">
    <source>
        <dbReference type="RuleBase" id="RU000492"/>
    </source>
</evidence>
<dbReference type="Proteomes" id="UP000761534">
    <property type="component" value="Unassembled WGS sequence"/>
</dbReference>
<comment type="catalytic activity">
    <reaction evidence="12">
        <text>ATP + H2O = ADP + phosphate + H(+)</text>
        <dbReference type="Rhea" id="RHEA:13065"/>
        <dbReference type="ChEBI" id="CHEBI:15377"/>
        <dbReference type="ChEBI" id="CHEBI:15378"/>
        <dbReference type="ChEBI" id="CHEBI:30616"/>
        <dbReference type="ChEBI" id="CHEBI:43474"/>
        <dbReference type="ChEBI" id="CHEBI:456216"/>
        <dbReference type="EC" id="3.6.4.13"/>
    </reaction>
</comment>
<evidence type="ECO:0000256" key="3">
    <source>
        <dbReference type="ARBA" id="ARBA00022664"/>
    </source>
</evidence>
<feature type="short sequence motif" description="Q motif" evidence="13">
    <location>
        <begin position="194"/>
        <end position="222"/>
    </location>
</feature>
<dbReference type="InterPro" id="IPR001650">
    <property type="entry name" value="Helicase_C-like"/>
</dbReference>
<evidence type="ECO:0000256" key="8">
    <source>
        <dbReference type="ARBA" id="ARBA00023187"/>
    </source>
</evidence>
<dbReference type="EC" id="3.6.4.13" evidence="2"/>
<feature type="compositionally biased region" description="Basic and acidic residues" evidence="15">
    <location>
        <begin position="31"/>
        <end position="53"/>
    </location>
</feature>
<sequence length="621" mass="71012">MGSEREPISIEELIRKRQEASEKSKKPKFLSKAERERLALERRMQQVAEERRPAVQQRHATVRKDREDEGRDKIENGDRNQQQDNKKKKRREKFHFEWKESDDTLAEDDILYNPDLAKRGNGPNDRVEGDGIEERKRRMRELEELKSRKQAKMDWDEVHWSEKPLERMRERDWRIFKEDYSIVTKGGGVPHPLRSWGESKIPSRILETIRKIGYKEPTPIQRAAIPIALASRDVIGVAETGSGKTAGFVIPLLTYIMELPSLTEVTKHDGPYAIVLAPTRELAQQIERETQRFCDPLGFRCASIVGGHSIEEQVLKLQNGAEIIIATPGRLVDCIERRIVVLNQCCYVVMDEADRMIDLGFEESVNKILDALPVTNQKPLDEQEAQHIANMRGGGSGRNLYRQTMMFTATWPRAIERLAEQYLRRPGVVTIGNIGQATDRVEQRVEFVADEERRKKRMLQILESNKFRPPIIIFVNYRKNCESVAKSLTHGGWNAVTMYGAKSQESREAALAKLRSGDADCLVATDVAGRGIDVPDVSLVINFQMARTIEDYTHRIGRTGRAGKKGTAITFIGQEDHDLLYDLKQMIVRSEASKLTDELKFHPAAQTRPIIQKQAINSQDD</sequence>
<dbReference type="Gene3D" id="3.40.50.300">
    <property type="entry name" value="P-loop containing nucleotide triphosphate hydrolases"/>
    <property type="match status" value="2"/>
</dbReference>
<keyword evidence="5 14" id="KW-0378">Hydrolase</keyword>
<comment type="subcellular location">
    <subcellularLocation>
        <location evidence="1">Nucleus</location>
    </subcellularLocation>
</comment>
<keyword evidence="4 14" id="KW-0547">Nucleotide-binding</keyword>
<name>A0A642VEI6_9ASCO</name>
<feature type="compositionally biased region" description="Basic and acidic residues" evidence="15">
    <location>
        <begin position="1"/>
        <end position="24"/>
    </location>
</feature>
<dbReference type="InterPro" id="IPR000629">
    <property type="entry name" value="RNA-helicase_DEAD-box_CS"/>
</dbReference>
<dbReference type="OrthoDB" id="196131at2759"/>
<evidence type="ECO:0000256" key="2">
    <source>
        <dbReference type="ARBA" id="ARBA00012552"/>
    </source>
</evidence>
<gene>
    <name evidence="19" type="ORF">TRICI_000106</name>
</gene>
<dbReference type="PROSITE" id="PS51192">
    <property type="entry name" value="HELICASE_ATP_BIND_1"/>
    <property type="match status" value="1"/>
</dbReference>
<dbReference type="GO" id="GO:0008380">
    <property type="term" value="P:RNA splicing"/>
    <property type="evidence" value="ECO:0007669"/>
    <property type="project" value="UniProtKB-KW"/>
</dbReference>
<evidence type="ECO:0000256" key="7">
    <source>
        <dbReference type="ARBA" id="ARBA00022840"/>
    </source>
</evidence>
<keyword evidence="7 14" id="KW-0067">ATP-binding</keyword>
<dbReference type="GO" id="GO:0006397">
    <property type="term" value="P:mRNA processing"/>
    <property type="evidence" value="ECO:0007669"/>
    <property type="project" value="UniProtKB-KW"/>
</dbReference>
<dbReference type="InterPro" id="IPR027417">
    <property type="entry name" value="P-loop_NTPase"/>
</dbReference>
<keyword evidence="6 14" id="KW-0347">Helicase</keyword>
<protein>
    <recommendedName>
        <fullName evidence="2">RNA helicase</fullName>
        <ecNumber evidence="2">3.6.4.13</ecNumber>
    </recommendedName>
</protein>
<dbReference type="VEuPathDB" id="FungiDB:TRICI_000106"/>
<dbReference type="Pfam" id="PF00271">
    <property type="entry name" value="Helicase_C"/>
    <property type="match status" value="1"/>
</dbReference>
<proteinExistence type="inferred from homology"/>
<evidence type="ECO:0000256" key="4">
    <source>
        <dbReference type="ARBA" id="ARBA00022741"/>
    </source>
</evidence>
<keyword evidence="8" id="KW-0508">mRNA splicing</keyword>
<dbReference type="GO" id="GO:0003724">
    <property type="term" value="F:RNA helicase activity"/>
    <property type="evidence" value="ECO:0007669"/>
    <property type="project" value="UniProtKB-EC"/>
</dbReference>
<dbReference type="InterPro" id="IPR014001">
    <property type="entry name" value="Helicase_ATP-bd"/>
</dbReference>
<dbReference type="InterPro" id="IPR011545">
    <property type="entry name" value="DEAD/DEAH_box_helicase_dom"/>
</dbReference>
<dbReference type="Pfam" id="PF00270">
    <property type="entry name" value="DEAD"/>
    <property type="match status" value="1"/>
</dbReference>
<feature type="region of interest" description="Disordered" evidence="15">
    <location>
        <begin position="1"/>
        <end position="95"/>
    </location>
</feature>
<evidence type="ECO:0000256" key="5">
    <source>
        <dbReference type="ARBA" id="ARBA00022801"/>
    </source>
</evidence>
<dbReference type="GO" id="GO:0005524">
    <property type="term" value="F:ATP binding"/>
    <property type="evidence" value="ECO:0007669"/>
    <property type="project" value="UniProtKB-KW"/>
</dbReference>
<evidence type="ECO:0000256" key="6">
    <source>
        <dbReference type="ARBA" id="ARBA00022806"/>
    </source>
</evidence>
<dbReference type="GO" id="GO:0005634">
    <property type="term" value="C:nucleus"/>
    <property type="evidence" value="ECO:0007669"/>
    <property type="project" value="UniProtKB-SubCell"/>
</dbReference>
<dbReference type="CDD" id="cd17945">
    <property type="entry name" value="DEADc_DDX23"/>
    <property type="match status" value="1"/>
</dbReference>
<dbReference type="GO" id="GO:0003676">
    <property type="term" value="F:nucleic acid binding"/>
    <property type="evidence" value="ECO:0007669"/>
    <property type="project" value="InterPro"/>
</dbReference>
<dbReference type="SMART" id="SM00490">
    <property type="entry name" value="HELICc"/>
    <property type="match status" value="1"/>
</dbReference>
<feature type="domain" description="DEAD-box RNA helicase Q" evidence="18">
    <location>
        <begin position="194"/>
        <end position="222"/>
    </location>
</feature>